<name>A0A7R6SZL8_9CEST</name>
<evidence type="ECO:0000256" key="1">
    <source>
        <dbReference type="SAM" id="Phobius"/>
    </source>
</evidence>
<keyword evidence="1" id="KW-1133">Transmembrane helix</keyword>
<gene>
    <name evidence="2" type="primary">nad6</name>
</gene>
<keyword evidence="1" id="KW-0812">Transmembrane</keyword>
<sequence>MLLVYVLFFLYFLVLCLFSLFSHPVCYCILLVVNALLSGSLCYINFGFGWYPLLFFLVYIGGVYVLFIFVSVYSPNSNCLVYFNIGWFSGFMISFVVAIIGIIIVRGVLEIEFSHFLCSSQEGVFYVVICLMLIFGFLILSLLMSIKTNHYR</sequence>
<evidence type="ECO:0000313" key="2">
    <source>
        <dbReference type="EMBL" id="BBB87219.1"/>
    </source>
</evidence>
<feature type="transmembrane region" description="Helical" evidence="1">
    <location>
        <begin position="80"/>
        <end position="104"/>
    </location>
</feature>
<proteinExistence type="predicted"/>
<feature type="transmembrane region" description="Helical" evidence="1">
    <location>
        <begin position="48"/>
        <end position="73"/>
    </location>
</feature>
<keyword evidence="2" id="KW-0496">Mitochondrion</keyword>
<dbReference type="AlphaFoldDB" id="A0A7R6SZL8"/>
<feature type="transmembrane region" description="Helical" evidence="1">
    <location>
        <begin position="124"/>
        <end position="146"/>
    </location>
</feature>
<protein>
    <submittedName>
        <fullName evidence="2">NADH dehydrogenase subunit 6</fullName>
    </submittedName>
</protein>
<dbReference type="EMBL" id="LC102495">
    <property type="protein sequence ID" value="BBB87219.1"/>
    <property type="molecule type" value="Genomic_DNA"/>
</dbReference>
<reference evidence="2" key="1">
    <citation type="submission" date="2015-12" db="EMBL/GenBank/DDBJ databases">
        <title>Mitochondrial genomes of cyclophyllidean cestodes.</title>
        <authorList>
            <person name="Nakao M."/>
        </authorList>
    </citation>
    <scope>NUCLEOTIDE SEQUENCE</scope>
</reference>
<organism evidence="2">
    <name type="scientific">Moniezia benedeni</name>
    <dbReference type="NCBI Taxonomy" id="218196"/>
    <lineage>
        <taxon>Eukaryota</taxon>
        <taxon>Metazoa</taxon>
        <taxon>Spiralia</taxon>
        <taxon>Lophotrochozoa</taxon>
        <taxon>Platyhelminthes</taxon>
        <taxon>Cestoda</taxon>
        <taxon>Eucestoda</taxon>
        <taxon>Cyclophyllidea</taxon>
        <taxon>Anoplocephalidae</taxon>
        <taxon>Moniezia</taxon>
    </lineage>
</organism>
<accession>A0A7R6SZL8</accession>
<geneLocation type="mitochondrion" evidence="2"/>
<keyword evidence="1" id="KW-0472">Membrane</keyword>